<protein>
    <recommendedName>
        <fullName evidence="5">Cytochrome P450</fullName>
    </recommendedName>
</protein>
<accession>A0ABN3JM40</accession>
<dbReference type="Proteomes" id="UP001500460">
    <property type="component" value="Unassembled WGS sequence"/>
</dbReference>
<gene>
    <name evidence="3" type="ORF">GCM10010421_23470</name>
</gene>
<sequence length="199" mass="20922">MVALLDRPDQTRALRENPRHIPGAVEELLRCGPPLEVIPARFTTGESEPDGRSIGPAETVTVALTSAGRDAPVEAGADPDRLDVLRGNVRHTSFGHGIPHCIGAPPARLEAAVALRAPLSRLPDAERADAGVPVARPPAGITRGPVRLPARSTSWARVHLRAHNARGRHLVPSPASVPSQPYRRGQTAATTSAPAVANV</sequence>
<dbReference type="PROSITE" id="PS00086">
    <property type="entry name" value="CYTOCHROME_P450"/>
    <property type="match status" value="1"/>
</dbReference>
<dbReference type="InterPro" id="IPR036396">
    <property type="entry name" value="Cyt_P450_sf"/>
</dbReference>
<evidence type="ECO:0008006" key="5">
    <source>
        <dbReference type="Google" id="ProtNLM"/>
    </source>
</evidence>
<dbReference type="Gene3D" id="1.10.630.10">
    <property type="entry name" value="Cytochrome P450"/>
    <property type="match status" value="1"/>
</dbReference>
<dbReference type="InterPro" id="IPR017972">
    <property type="entry name" value="Cyt_P450_CS"/>
</dbReference>
<comment type="similarity">
    <text evidence="1">Belongs to the cytochrome P450 family.</text>
</comment>
<evidence type="ECO:0000313" key="4">
    <source>
        <dbReference type="Proteomes" id="UP001500460"/>
    </source>
</evidence>
<name>A0ABN3JM40_9ACTN</name>
<organism evidence="3 4">
    <name type="scientific">Streptomyces glaucus</name>
    <dbReference type="NCBI Taxonomy" id="284029"/>
    <lineage>
        <taxon>Bacteria</taxon>
        <taxon>Bacillati</taxon>
        <taxon>Actinomycetota</taxon>
        <taxon>Actinomycetes</taxon>
        <taxon>Kitasatosporales</taxon>
        <taxon>Streptomycetaceae</taxon>
        <taxon>Streptomyces</taxon>
    </lineage>
</organism>
<dbReference type="SUPFAM" id="SSF48264">
    <property type="entry name" value="Cytochrome P450"/>
    <property type="match status" value="1"/>
</dbReference>
<dbReference type="RefSeq" id="WP_344602331.1">
    <property type="nucleotide sequence ID" value="NZ_BAAATK010000011.1"/>
</dbReference>
<dbReference type="PANTHER" id="PTHR46696">
    <property type="entry name" value="P450, PUTATIVE (EUROFUNG)-RELATED"/>
    <property type="match status" value="1"/>
</dbReference>
<feature type="region of interest" description="Disordered" evidence="2">
    <location>
        <begin position="169"/>
        <end position="199"/>
    </location>
</feature>
<evidence type="ECO:0000256" key="1">
    <source>
        <dbReference type="ARBA" id="ARBA00010617"/>
    </source>
</evidence>
<evidence type="ECO:0000256" key="2">
    <source>
        <dbReference type="SAM" id="MobiDB-lite"/>
    </source>
</evidence>
<dbReference type="PANTHER" id="PTHR46696:SF1">
    <property type="entry name" value="CYTOCHROME P450 YJIB-RELATED"/>
    <property type="match status" value="1"/>
</dbReference>
<reference evidence="3 4" key="1">
    <citation type="journal article" date="2019" name="Int. J. Syst. Evol. Microbiol.">
        <title>The Global Catalogue of Microorganisms (GCM) 10K type strain sequencing project: providing services to taxonomists for standard genome sequencing and annotation.</title>
        <authorList>
            <consortium name="The Broad Institute Genomics Platform"/>
            <consortium name="The Broad Institute Genome Sequencing Center for Infectious Disease"/>
            <person name="Wu L."/>
            <person name="Ma J."/>
        </authorList>
    </citation>
    <scope>NUCLEOTIDE SEQUENCE [LARGE SCALE GENOMIC DNA]</scope>
    <source>
        <strain evidence="3 4">JCM 6922</strain>
    </source>
</reference>
<evidence type="ECO:0000313" key="3">
    <source>
        <dbReference type="EMBL" id="GAA2433726.1"/>
    </source>
</evidence>
<proteinExistence type="inferred from homology"/>
<comment type="caution">
    <text evidence="3">The sequence shown here is derived from an EMBL/GenBank/DDBJ whole genome shotgun (WGS) entry which is preliminary data.</text>
</comment>
<dbReference type="EMBL" id="BAAATK010000011">
    <property type="protein sequence ID" value="GAA2433726.1"/>
    <property type="molecule type" value="Genomic_DNA"/>
</dbReference>
<keyword evidence="4" id="KW-1185">Reference proteome</keyword>